<protein>
    <submittedName>
        <fullName evidence="2">Uncharacterized protein</fullName>
    </submittedName>
</protein>
<dbReference type="AlphaFoldDB" id="A0A484AXK0"/>
<name>A0A484AXK0_DRONA</name>
<organism evidence="2 3">
    <name type="scientific">Drosophila navojoa</name>
    <name type="common">Fruit fly</name>
    <dbReference type="NCBI Taxonomy" id="7232"/>
    <lineage>
        <taxon>Eukaryota</taxon>
        <taxon>Metazoa</taxon>
        <taxon>Ecdysozoa</taxon>
        <taxon>Arthropoda</taxon>
        <taxon>Hexapoda</taxon>
        <taxon>Insecta</taxon>
        <taxon>Pterygota</taxon>
        <taxon>Neoptera</taxon>
        <taxon>Endopterygota</taxon>
        <taxon>Diptera</taxon>
        <taxon>Brachycera</taxon>
        <taxon>Muscomorpha</taxon>
        <taxon>Ephydroidea</taxon>
        <taxon>Drosophilidae</taxon>
        <taxon>Drosophila</taxon>
    </lineage>
</organism>
<sequence>MSQDIECPGPKLRPKQKELSPSRCADGSKCVNFSFIPAAAAFNGSNEAAKTWVERSTKGASGGSETHQLVRNFEQR</sequence>
<reference evidence="2 3" key="1">
    <citation type="journal article" date="2019" name="J. Hered.">
        <title>An Improved Genome Assembly for Drosophila navojoa, the Basal Species in the mojavensis Cluster.</title>
        <authorList>
            <person name="Vanderlinde T."/>
            <person name="Dupim E.G."/>
            <person name="Nazario-Yepiz N.O."/>
            <person name="Carvalho A.B."/>
        </authorList>
    </citation>
    <scope>NUCLEOTIDE SEQUENCE [LARGE SCALE GENOMIC DNA]</scope>
    <source>
        <strain evidence="2">Navoj_Jal97</strain>
        <tissue evidence="2">Whole organism</tissue>
    </source>
</reference>
<evidence type="ECO:0000256" key="1">
    <source>
        <dbReference type="SAM" id="MobiDB-lite"/>
    </source>
</evidence>
<evidence type="ECO:0000313" key="2">
    <source>
        <dbReference type="EMBL" id="TDG41144.1"/>
    </source>
</evidence>
<evidence type="ECO:0000313" key="3">
    <source>
        <dbReference type="Proteomes" id="UP000295192"/>
    </source>
</evidence>
<dbReference type="Proteomes" id="UP000295192">
    <property type="component" value="Unassembled WGS sequence"/>
</dbReference>
<dbReference type="EMBL" id="LSRL02000404">
    <property type="protein sequence ID" value="TDG41144.1"/>
    <property type="molecule type" value="Genomic_DNA"/>
</dbReference>
<gene>
    <name evidence="2" type="ORF">AWZ03_012434</name>
</gene>
<proteinExistence type="predicted"/>
<comment type="caution">
    <text evidence="2">The sequence shown here is derived from an EMBL/GenBank/DDBJ whole genome shotgun (WGS) entry which is preliminary data.</text>
</comment>
<accession>A0A484AXK0</accession>
<feature type="region of interest" description="Disordered" evidence="1">
    <location>
        <begin position="56"/>
        <end position="76"/>
    </location>
</feature>
<keyword evidence="3" id="KW-1185">Reference proteome</keyword>
<feature type="region of interest" description="Disordered" evidence="1">
    <location>
        <begin position="1"/>
        <end position="22"/>
    </location>
</feature>